<dbReference type="PROSITE" id="PS00463">
    <property type="entry name" value="ZN2_CY6_FUNGAL_1"/>
    <property type="match status" value="1"/>
</dbReference>
<dbReference type="STRING" id="1531966.A0A0A1T916"/>
<evidence type="ECO:0000259" key="7">
    <source>
        <dbReference type="PROSITE" id="PS50048"/>
    </source>
</evidence>
<keyword evidence="9" id="KW-1185">Reference proteome</keyword>
<evidence type="ECO:0000256" key="3">
    <source>
        <dbReference type="ARBA" id="ARBA00023125"/>
    </source>
</evidence>
<proteinExistence type="predicted"/>
<dbReference type="GO" id="GO:0005634">
    <property type="term" value="C:nucleus"/>
    <property type="evidence" value="ECO:0007669"/>
    <property type="project" value="UniProtKB-SubCell"/>
</dbReference>
<feature type="region of interest" description="Disordered" evidence="6">
    <location>
        <begin position="54"/>
        <end position="84"/>
    </location>
</feature>
<organism evidence="8 9">
    <name type="scientific">[Torrubiella] hemipterigena</name>
    <dbReference type="NCBI Taxonomy" id="1531966"/>
    <lineage>
        <taxon>Eukaryota</taxon>
        <taxon>Fungi</taxon>
        <taxon>Dikarya</taxon>
        <taxon>Ascomycota</taxon>
        <taxon>Pezizomycotina</taxon>
        <taxon>Sordariomycetes</taxon>
        <taxon>Hypocreomycetidae</taxon>
        <taxon>Hypocreales</taxon>
        <taxon>Clavicipitaceae</taxon>
        <taxon>Clavicipitaceae incertae sedis</taxon>
        <taxon>'Torrubiella' clade</taxon>
    </lineage>
</organism>
<evidence type="ECO:0000256" key="4">
    <source>
        <dbReference type="ARBA" id="ARBA00023163"/>
    </source>
</evidence>
<feature type="compositionally biased region" description="Basic residues" evidence="6">
    <location>
        <begin position="56"/>
        <end position="65"/>
    </location>
</feature>
<gene>
    <name evidence="8" type="ORF">VHEMI07006</name>
</gene>
<dbReference type="Gene3D" id="4.10.240.10">
    <property type="entry name" value="Zn(2)-C6 fungal-type DNA-binding domain"/>
    <property type="match status" value="1"/>
</dbReference>
<dbReference type="AlphaFoldDB" id="A0A0A1T916"/>
<dbReference type="GO" id="GO:0000976">
    <property type="term" value="F:transcription cis-regulatory region binding"/>
    <property type="evidence" value="ECO:0007669"/>
    <property type="project" value="TreeGrafter"/>
</dbReference>
<feature type="compositionally biased region" description="Low complexity" evidence="6">
    <location>
        <begin position="137"/>
        <end position="148"/>
    </location>
</feature>
<protein>
    <recommendedName>
        <fullName evidence="7">Zn(2)-C6 fungal-type domain-containing protein</fullName>
    </recommendedName>
</protein>
<evidence type="ECO:0000256" key="1">
    <source>
        <dbReference type="ARBA" id="ARBA00004123"/>
    </source>
</evidence>
<evidence type="ECO:0000313" key="9">
    <source>
        <dbReference type="Proteomes" id="UP000039046"/>
    </source>
</evidence>
<dbReference type="GO" id="GO:0000981">
    <property type="term" value="F:DNA-binding transcription factor activity, RNA polymerase II-specific"/>
    <property type="evidence" value="ECO:0007669"/>
    <property type="project" value="InterPro"/>
</dbReference>
<name>A0A0A1T916_9HYPO</name>
<keyword evidence="4" id="KW-0804">Transcription</keyword>
<reference evidence="8 9" key="1">
    <citation type="journal article" date="2015" name="Genome Announc.">
        <title>Draft Genome Sequence and Gene Annotation of the Entomopathogenic Fungus Verticillium hemipterigenum.</title>
        <authorList>
            <person name="Horn F."/>
            <person name="Habel A."/>
            <person name="Scharf D.H."/>
            <person name="Dworschak J."/>
            <person name="Brakhage A.A."/>
            <person name="Guthke R."/>
            <person name="Hertweck C."/>
            <person name="Linde J."/>
        </authorList>
    </citation>
    <scope>NUCLEOTIDE SEQUENCE [LARGE SCALE GENOMIC DNA]</scope>
</reference>
<feature type="compositionally biased region" description="Polar residues" evidence="6">
    <location>
        <begin position="122"/>
        <end position="136"/>
    </location>
</feature>
<keyword evidence="2" id="KW-0805">Transcription regulation</keyword>
<evidence type="ECO:0000256" key="5">
    <source>
        <dbReference type="ARBA" id="ARBA00023242"/>
    </source>
</evidence>
<evidence type="ECO:0000256" key="2">
    <source>
        <dbReference type="ARBA" id="ARBA00023015"/>
    </source>
</evidence>
<dbReference type="SUPFAM" id="SSF57701">
    <property type="entry name" value="Zn2/Cys6 DNA-binding domain"/>
    <property type="match status" value="1"/>
</dbReference>
<dbReference type="Proteomes" id="UP000039046">
    <property type="component" value="Unassembled WGS sequence"/>
</dbReference>
<dbReference type="OrthoDB" id="5424793at2759"/>
<dbReference type="InterPro" id="IPR036864">
    <property type="entry name" value="Zn2-C6_fun-type_DNA-bd_sf"/>
</dbReference>
<feature type="domain" description="Zn(2)-C6 fungal-type" evidence="7">
    <location>
        <begin position="20"/>
        <end position="52"/>
    </location>
</feature>
<dbReference type="EMBL" id="CDHN01000003">
    <property type="protein sequence ID" value="CEJ91284.1"/>
    <property type="molecule type" value="Genomic_DNA"/>
</dbReference>
<dbReference type="PANTHER" id="PTHR31845">
    <property type="entry name" value="FINGER DOMAIN PROTEIN, PUTATIVE-RELATED"/>
    <property type="match status" value="1"/>
</dbReference>
<dbReference type="CDD" id="cd00067">
    <property type="entry name" value="GAL4"/>
    <property type="match status" value="1"/>
</dbReference>
<comment type="subcellular location">
    <subcellularLocation>
        <location evidence="1">Nucleus</location>
    </subcellularLocation>
</comment>
<dbReference type="InterPro" id="IPR001138">
    <property type="entry name" value="Zn2Cys6_DnaBD"/>
</dbReference>
<dbReference type="PROSITE" id="PS50048">
    <property type="entry name" value="ZN2_CY6_FUNGAL_2"/>
    <property type="match status" value="1"/>
</dbReference>
<keyword evidence="3" id="KW-0238">DNA-binding</keyword>
<accession>A0A0A1T916</accession>
<sequence length="645" mass="71652">MANNVTGTSVDDAKKRVSTACEACRIAKIRCRPSAQPGVCQKCSDSKTECVSRVGPRTRRSKVSKRGTGNSPFDILPPPPKPTGTFTIDFAVSAADEVDQDFETLRDCHAGHLDAMFPPDQGSPQEGSSSMQESRTATSGSRVSAHSSSGAAHSIESFQAKPQFNIASAETLLLTFHSMVQHFPCVHLKRESTVPELASTRPFVLLAILAAASASKTLQGHSLYDEEFRKVLGLKIVTGGESSLELLQGILIYSAWYPFHLRPKNKQTFQYMRMATDLVHSLELDVEKRGKTLAPLSNPTEQQFDEARAYLGYCYVMNTTLLIWRPIRDTSPKLTPWTEYCCTLLEQESSSAQDAVLASLARQSFTTYSAMMAFNGRDNMDEQQKKLVMLGLESQNNSHQSAMASHIARSLPIKLQSFYVSLCLDSGNLLHLPKPTQLDTVQSPLVTVSALPKVYRAVETLRQFFKLVLDLPDSGFIPFTRMDWAKLIFATILALRLSFPFPGCPEYDDEWARSQLHFETFLDTFVADPGLTGTSKKVDVLSASRVVMGLVKDKYAQRMDAYIAKKKAREAEISRPSFGCPFLDGSMEKAVTWDTMEANPDPLLAQGRPGFTDLWTTMTTEWMNTDVTDLENMVDSGDINWHQRP</sequence>
<evidence type="ECO:0000313" key="8">
    <source>
        <dbReference type="EMBL" id="CEJ91284.1"/>
    </source>
</evidence>
<dbReference type="PANTHER" id="PTHR31845:SF10">
    <property type="entry name" value="ZN(II)2CYS6 TRANSCRIPTION FACTOR (EUROFUNG)"/>
    <property type="match status" value="1"/>
</dbReference>
<dbReference type="GO" id="GO:0008270">
    <property type="term" value="F:zinc ion binding"/>
    <property type="evidence" value="ECO:0007669"/>
    <property type="project" value="InterPro"/>
</dbReference>
<dbReference type="InterPro" id="IPR051089">
    <property type="entry name" value="prtT"/>
</dbReference>
<dbReference type="HOGENOM" id="CLU_006524_5_0_1"/>
<feature type="region of interest" description="Disordered" evidence="6">
    <location>
        <begin position="113"/>
        <end position="148"/>
    </location>
</feature>
<evidence type="ECO:0000256" key="6">
    <source>
        <dbReference type="SAM" id="MobiDB-lite"/>
    </source>
</evidence>
<keyword evidence="5" id="KW-0539">Nucleus</keyword>